<evidence type="ECO:0000313" key="9">
    <source>
        <dbReference type="Proteomes" id="UP001586593"/>
    </source>
</evidence>
<dbReference type="InterPro" id="IPR006094">
    <property type="entry name" value="Oxid_FAD_bind_N"/>
</dbReference>
<feature type="chain" id="PRO_5045595419" description="FAD-binding PCMH-type domain-containing protein" evidence="6">
    <location>
        <begin position="22"/>
        <end position="504"/>
    </location>
</feature>
<dbReference type="PANTHER" id="PTHR42973:SF9">
    <property type="entry name" value="FAD-BINDING PCMH-TYPE DOMAIN-CONTAINING PROTEIN-RELATED"/>
    <property type="match status" value="1"/>
</dbReference>
<evidence type="ECO:0000256" key="3">
    <source>
        <dbReference type="ARBA" id="ARBA00022630"/>
    </source>
</evidence>
<dbReference type="Gene3D" id="3.30.465.10">
    <property type="match status" value="1"/>
</dbReference>
<dbReference type="PROSITE" id="PS51387">
    <property type="entry name" value="FAD_PCMH"/>
    <property type="match status" value="1"/>
</dbReference>
<dbReference type="SUPFAM" id="SSF56176">
    <property type="entry name" value="FAD-binding/transporter-associated domain-like"/>
    <property type="match status" value="1"/>
</dbReference>
<feature type="signal peptide" evidence="6">
    <location>
        <begin position="1"/>
        <end position="21"/>
    </location>
</feature>
<organism evidence="8 9">
    <name type="scientific">Phialemonium thermophilum</name>
    <dbReference type="NCBI Taxonomy" id="223376"/>
    <lineage>
        <taxon>Eukaryota</taxon>
        <taxon>Fungi</taxon>
        <taxon>Dikarya</taxon>
        <taxon>Ascomycota</taxon>
        <taxon>Pezizomycotina</taxon>
        <taxon>Sordariomycetes</taxon>
        <taxon>Sordariomycetidae</taxon>
        <taxon>Cephalothecales</taxon>
        <taxon>Cephalothecaceae</taxon>
        <taxon>Phialemonium</taxon>
    </lineage>
</organism>
<keyword evidence="4" id="KW-0274">FAD</keyword>
<evidence type="ECO:0000313" key="8">
    <source>
        <dbReference type="EMBL" id="KAL1854451.1"/>
    </source>
</evidence>
<dbReference type="Gene3D" id="3.30.43.10">
    <property type="entry name" value="Uridine Diphospho-n-acetylenolpyruvylglucosamine Reductase, domain 2"/>
    <property type="match status" value="1"/>
</dbReference>
<protein>
    <recommendedName>
        <fullName evidence="7">FAD-binding PCMH-type domain-containing protein</fullName>
    </recommendedName>
</protein>
<dbReference type="InterPro" id="IPR050416">
    <property type="entry name" value="FAD-linked_Oxidoreductase"/>
</dbReference>
<comment type="cofactor">
    <cofactor evidence="1">
        <name>FAD</name>
        <dbReference type="ChEBI" id="CHEBI:57692"/>
    </cofactor>
</comment>
<keyword evidence="6" id="KW-0732">Signal</keyword>
<keyword evidence="5" id="KW-0560">Oxidoreductase</keyword>
<evidence type="ECO:0000256" key="4">
    <source>
        <dbReference type="ARBA" id="ARBA00022827"/>
    </source>
</evidence>
<dbReference type="Pfam" id="PF01565">
    <property type="entry name" value="FAD_binding_4"/>
    <property type="match status" value="1"/>
</dbReference>
<dbReference type="InterPro" id="IPR016166">
    <property type="entry name" value="FAD-bd_PCMH"/>
</dbReference>
<keyword evidence="9" id="KW-1185">Reference proteome</keyword>
<keyword evidence="3" id="KW-0285">Flavoprotein</keyword>
<evidence type="ECO:0000256" key="1">
    <source>
        <dbReference type="ARBA" id="ARBA00001974"/>
    </source>
</evidence>
<evidence type="ECO:0000259" key="7">
    <source>
        <dbReference type="PROSITE" id="PS51387"/>
    </source>
</evidence>
<comment type="caution">
    <text evidence="8">The sequence shown here is derived from an EMBL/GenBank/DDBJ whole genome shotgun (WGS) entry which is preliminary data.</text>
</comment>
<gene>
    <name evidence="8" type="ORF">VTK73DRAFT_8748</name>
</gene>
<feature type="domain" description="FAD-binding PCMH-type" evidence="7">
    <location>
        <begin position="63"/>
        <end position="232"/>
    </location>
</feature>
<reference evidence="8 9" key="1">
    <citation type="journal article" date="2024" name="Commun. Biol.">
        <title>Comparative genomic analysis of thermophilic fungi reveals convergent evolutionary adaptations and gene losses.</title>
        <authorList>
            <person name="Steindorff A.S."/>
            <person name="Aguilar-Pontes M.V."/>
            <person name="Robinson A.J."/>
            <person name="Andreopoulos B."/>
            <person name="LaButti K."/>
            <person name="Kuo A."/>
            <person name="Mondo S."/>
            <person name="Riley R."/>
            <person name="Otillar R."/>
            <person name="Haridas S."/>
            <person name="Lipzen A."/>
            <person name="Grimwood J."/>
            <person name="Schmutz J."/>
            <person name="Clum A."/>
            <person name="Reid I.D."/>
            <person name="Moisan M.C."/>
            <person name="Butler G."/>
            <person name="Nguyen T.T.M."/>
            <person name="Dewar K."/>
            <person name="Conant G."/>
            <person name="Drula E."/>
            <person name="Henrissat B."/>
            <person name="Hansel C."/>
            <person name="Singer S."/>
            <person name="Hutchinson M.I."/>
            <person name="de Vries R.P."/>
            <person name="Natvig D.O."/>
            <person name="Powell A.J."/>
            <person name="Tsang A."/>
            <person name="Grigoriev I.V."/>
        </authorList>
    </citation>
    <scope>NUCLEOTIDE SEQUENCE [LARGE SCALE GENOMIC DNA]</scope>
    <source>
        <strain evidence="8 9">ATCC 24622</strain>
    </source>
</reference>
<accession>A0ABR3W6W6</accession>
<evidence type="ECO:0000256" key="5">
    <source>
        <dbReference type="ARBA" id="ARBA00023002"/>
    </source>
</evidence>
<dbReference type="Gene3D" id="3.40.462.20">
    <property type="match status" value="1"/>
</dbReference>
<name>A0ABR3W6W6_9PEZI</name>
<evidence type="ECO:0000256" key="6">
    <source>
        <dbReference type="SAM" id="SignalP"/>
    </source>
</evidence>
<dbReference type="InterPro" id="IPR036318">
    <property type="entry name" value="FAD-bd_PCMH-like_sf"/>
</dbReference>
<dbReference type="Proteomes" id="UP001586593">
    <property type="component" value="Unassembled WGS sequence"/>
</dbReference>
<proteinExistence type="inferred from homology"/>
<dbReference type="PANTHER" id="PTHR42973">
    <property type="entry name" value="BINDING OXIDOREDUCTASE, PUTATIVE (AFU_ORTHOLOGUE AFUA_1G17690)-RELATED"/>
    <property type="match status" value="1"/>
</dbReference>
<dbReference type="InterPro" id="IPR016167">
    <property type="entry name" value="FAD-bd_PCMH_sub1"/>
</dbReference>
<dbReference type="EMBL" id="JAZHXJ010000663">
    <property type="protein sequence ID" value="KAL1854451.1"/>
    <property type="molecule type" value="Genomic_DNA"/>
</dbReference>
<evidence type="ECO:0000256" key="2">
    <source>
        <dbReference type="ARBA" id="ARBA00005466"/>
    </source>
</evidence>
<dbReference type="InterPro" id="IPR016169">
    <property type="entry name" value="FAD-bd_PCMH_sub2"/>
</dbReference>
<sequence>MRVFDQIKVAATLASVWAAAAATCVPRDVQWAKLASKLSPSAKLYLPGTSAFDDAVARWSNLSTPVANAVVVPGTEHDVSETVKFANQNALPFLATNGVHGSITTLGKMTHGIEIHMSQLNSVQIARDGKTATIGGGILSKDLTDALWAAGKQTVTGTCECVGYLGPALGGGHGWLQGHHGLVSDQFVSLRVVLANGSLVTVDSKSDLFWALKGAGHNFGIVTSVTSKIYDLVHPNYAMETLIFSGDDVEAVYRTANEQWLTGNATQPVDIINWSYWFFDPTTDPEKPVIAFYIIQEGVDAVDDAHVAPFRAIGPIATQSQSGTYRDLAAWTGIDLAATPCQKTGNANPRFPIYLKQYSPAAQRQIYDLFRQATTNASTPYAGALFMFEGYSQQGVKALRDDATAFAYREDNLLVAPLLTYAVPSDPAARAALDARTQALGDRFRQILYAASGESTLHTYVNYAYGDETARAWYGSEAWRQQRLRSLKRQYDPQGRFSFYAPVA</sequence>
<comment type="similarity">
    <text evidence="2">Belongs to the oxygen-dependent FAD-linked oxidoreductase family.</text>
</comment>